<dbReference type="OrthoDB" id="2421129at2759"/>
<dbReference type="InterPro" id="IPR051246">
    <property type="entry name" value="WDR48"/>
</dbReference>
<dbReference type="InterPro" id="IPR015943">
    <property type="entry name" value="WD40/YVTN_repeat-like_dom_sf"/>
</dbReference>
<dbReference type="PANTHER" id="PTHR19862">
    <property type="entry name" value="WD REPEAT-CONTAINING PROTEIN 48"/>
    <property type="match status" value="1"/>
</dbReference>
<dbReference type="SMART" id="SM00320">
    <property type="entry name" value="WD40"/>
    <property type="match status" value="6"/>
</dbReference>
<dbReference type="InterPro" id="IPR019775">
    <property type="entry name" value="WD40_repeat_CS"/>
</dbReference>
<comment type="caution">
    <text evidence="6">The sequence shown here is derived from an EMBL/GenBank/DDBJ whole genome shotgun (WGS) entry which is preliminary data.</text>
</comment>
<dbReference type="SUPFAM" id="SSF50978">
    <property type="entry name" value="WD40 repeat-like"/>
    <property type="match status" value="1"/>
</dbReference>
<proteinExistence type="inferred from homology"/>
<dbReference type="AlphaFoldDB" id="A0A9P8P741"/>
<evidence type="ECO:0000313" key="6">
    <source>
        <dbReference type="EMBL" id="KAH3666532.1"/>
    </source>
</evidence>
<dbReference type="GeneID" id="70235494"/>
<dbReference type="PANTHER" id="PTHR19862:SF14">
    <property type="entry name" value="WD REPEAT-CONTAINING PROTEIN 48"/>
    <property type="match status" value="1"/>
</dbReference>
<dbReference type="Gene3D" id="2.130.10.10">
    <property type="entry name" value="YVTN repeat-like/Quinoprotein amine dehydrogenase"/>
    <property type="match status" value="2"/>
</dbReference>
<dbReference type="PROSITE" id="PS50082">
    <property type="entry name" value="WD_REPEATS_2"/>
    <property type="match status" value="3"/>
</dbReference>
<evidence type="ECO:0000256" key="1">
    <source>
        <dbReference type="ARBA" id="ARBA00006917"/>
    </source>
</evidence>
<evidence type="ECO:0000256" key="4">
    <source>
        <dbReference type="PROSITE-ProRule" id="PRU00221"/>
    </source>
</evidence>
<dbReference type="PROSITE" id="PS50294">
    <property type="entry name" value="WD_REPEATS_REGION"/>
    <property type="match status" value="2"/>
</dbReference>
<dbReference type="InterPro" id="IPR036322">
    <property type="entry name" value="WD40_repeat_dom_sf"/>
</dbReference>
<feature type="repeat" description="WD" evidence="4">
    <location>
        <begin position="164"/>
        <end position="203"/>
    </location>
</feature>
<dbReference type="GO" id="GO:0043130">
    <property type="term" value="F:ubiquitin binding"/>
    <property type="evidence" value="ECO:0007669"/>
    <property type="project" value="TreeGrafter"/>
</dbReference>
<reference evidence="6" key="2">
    <citation type="submission" date="2021-01" db="EMBL/GenBank/DDBJ databases">
        <authorList>
            <person name="Schikora-Tamarit M.A."/>
        </authorList>
    </citation>
    <scope>NUCLEOTIDE SEQUENCE</scope>
    <source>
        <strain evidence="6">CBS6075</strain>
    </source>
</reference>
<evidence type="ECO:0000313" key="7">
    <source>
        <dbReference type="Proteomes" id="UP000769157"/>
    </source>
</evidence>
<evidence type="ECO:0000256" key="3">
    <source>
        <dbReference type="ARBA" id="ARBA00022737"/>
    </source>
</evidence>
<dbReference type="Pfam" id="PF00400">
    <property type="entry name" value="WD40"/>
    <property type="match status" value="4"/>
</dbReference>
<feature type="compositionally biased region" description="Basic and acidic residues" evidence="5">
    <location>
        <begin position="789"/>
        <end position="798"/>
    </location>
</feature>
<evidence type="ECO:0000256" key="5">
    <source>
        <dbReference type="SAM" id="MobiDB-lite"/>
    </source>
</evidence>
<reference evidence="6" key="1">
    <citation type="journal article" date="2021" name="Open Biol.">
        <title>Shared evolutionary footprints suggest mitochondrial oxidative damage underlies multiple complex I losses in fungi.</title>
        <authorList>
            <person name="Schikora-Tamarit M.A."/>
            <person name="Marcet-Houben M."/>
            <person name="Nosek J."/>
            <person name="Gabaldon T."/>
        </authorList>
    </citation>
    <scope>NUCLEOTIDE SEQUENCE</scope>
    <source>
        <strain evidence="6">CBS6075</strain>
    </source>
</reference>
<feature type="repeat" description="WD" evidence="4">
    <location>
        <begin position="123"/>
        <end position="164"/>
    </location>
</feature>
<gene>
    <name evidence="6" type="ORF">OGAPHI_003529</name>
</gene>
<dbReference type="Proteomes" id="UP000769157">
    <property type="component" value="Unassembled WGS sequence"/>
</dbReference>
<keyword evidence="3" id="KW-0677">Repeat</keyword>
<evidence type="ECO:0000256" key="2">
    <source>
        <dbReference type="ARBA" id="ARBA00022574"/>
    </source>
</evidence>
<dbReference type="PROSITE" id="PS00678">
    <property type="entry name" value="WD_REPEATS_1"/>
    <property type="match status" value="1"/>
</dbReference>
<feature type="repeat" description="WD" evidence="4">
    <location>
        <begin position="247"/>
        <end position="286"/>
    </location>
</feature>
<dbReference type="InterPro" id="IPR001680">
    <property type="entry name" value="WD40_rpt"/>
</dbReference>
<accession>A0A9P8P741</accession>
<comment type="similarity">
    <text evidence="1">Belongs to the WD repeat WDR48 family.</text>
</comment>
<dbReference type="RefSeq" id="XP_046061663.1">
    <property type="nucleotide sequence ID" value="XM_046204513.1"/>
</dbReference>
<protein>
    <recommendedName>
        <fullName evidence="8">WD repeat-containing protein 48</fullName>
    </recommendedName>
</protein>
<feature type="region of interest" description="Disordered" evidence="5">
    <location>
        <begin position="747"/>
        <end position="798"/>
    </location>
</feature>
<dbReference type="InterPro" id="IPR021772">
    <property type="entry name" value="WDR48/Bun107"/>
</dbReference>
<name>A0A9P8P741_9ASCO</name>
<dbReference type="PRINTS" id="PR00320">
    <property type="entry name" value="GPROTEINBRPT"/>
</dbReference>
<keyword evidence="7" id="KW-1185">Reference proteome</keyword>
<dbReference type="EMBL" id="JAEUBE010000255">
    <property type="protein sequence ID" value="KAH3666532.1"/>
    <property type="molecule type" value="Genomic_DNA"/>
</dbReference>
<evidence type="ECO:0008006" key="8">
    <source>
        <dbReference type="Google" id="ProtNLM"/>
    </source>
</evidence>
<feature type="compositionally biased region" description="Basic and acidic residues" evidence="5">
    <location>
        <begin position="750"/>
        <end position="764"/>
    </location>
</feature>
<dbReference type="InterPro" id="IPR020472">
    <property type="entry name" value="WD40_PAC1"/>
</dbReference>
<dbReference type="Pfam" id="PF11816">
    <property type="entry name" value="DUF3337"/>
    <property type="match status" value="1"/>
</dbReference>
<keyword evidence="2 4" id="KW-0853">WD repeat</keyword>
<sequence>MTGAKHWARNSISYVLDPSNQEMSNHGIHSLGVNSLEYDKSNELLISGGRDGMVTIYLPTRRENEGLVFDEFDSKRQSSYEVKRFIKDNLSNEERILALEQSIRKGMHHERRQNSQFRATKFSQLHLDWITDLKIIDDKPLVASCSHDLSVKVWNYSTNTTSTIGFHDDYVKCLAYDGNSLASGGLDNTINIWDLTKEKQESFFKSKTENGSIYSIASLGNMIISGGPSQIVQLFDKRTISKPIRSFVGHTDTIRCLSLKKSAFLSGSSDSTIKLWDLRTNRILRNFDMHESSVWSLYVPEDQNEFETFFSGDKTGNLMKTDLRSSDFSFDILKEDYLDSRVNRNLGITTLISNINTNNKEGIGESELNQTSGVLSITGSHDSIWTSSSNPDLEFITSWPIPKTDKFLMYQGIKLNRNLSLLNTSSRKSFDSSPGDNFDIASQLSSENLDHIDDVLMSQMRMRKPTFDIGSPIAREGSGRVNFVLENSDSESELEESRYSYFVNVNGGPSSEFILSERGVESKTENGDPEDTLEIVFQRLPESLLYATPFVREPFEAITGAHGLIRSRLLNNRRHVAVMDDDGQVFLFDIVVGRLIKTIDHTEYTSDIKNLELNDRFDQIVQSLQSQESLPMWCTVQAKAGKLLITMEESKFANCQIYLDEFESSYDDYTIDCHEKLDPESSKVNIGETVLKSLMVEFTELEKKSLKSKTFTELATQPVTKSTSSNSTSVLSKMINKENLVSLASVNESLGEKSQSENEKDKPIRKMFGRHRPSITSTPSSKGVTDTGKNLDDHSKASTEEQIIESITEYREMQNAIVSGQLKVKKSVDHNPLIGMDKNIMIVINEEGQNATRAQLSTKLTEIEKRFDDLEGTVPLWAYKYLLFGSALIKELPKIVFVLVPHSSINDPLMKDFNSSRLNANPQLRIARVADFVKERLPDLLQDKKLQLICKDQVLDPKMTLLTIKSRIWKTSGDLELVFKFLS</sequence>
<feature type="compositionally biased region" description="Polar residues" evidence="5">
    <location>
        <begin position="774"/>
        <end position="788"/>
    </location>
</feature>
<organism evidence="6 7">
    <name type="scientific">Ogataea philodendri</name>
    <dbReference type="NCBI Taxonomy" id="1378263"/>
    <lineage>
        <taxon>Eukaryota</taxon>
        <taxon>Fungi</taxon>
        <taxon>Dikarya</taxon>
        <taxon>Ascomycota</taxon>
        <taxon>Saccharomycotina</taxon>
        <taxon>Pichiomycetes</taxon>
        <taxon>Pichiales</taxon>
        <taxon>Pichiaceae</taxon>
        <taxon>Ogataea</taxon>
    </lineage>
</organism>
<dbReference type="GO" id="GO:0000724">
    <property type="term" value="P:double-strand break repair via homologous recombination"/>
    <property type="evidence" value="ECO:0007669"/>
    <property type="project" value="TreeGrafter"/>
</dbReference>